<evidence type="ECO:0008006" key="4">
    <source>
        <dbReference type="Google" id="ProtNLM"/>
    </source>
</evidence>
<keyword evidence="1" id="KW-0812">Transmembrane</keyword>
<keyword evidence="3" id="KW-1185">Reference proteome</keyword>
<dbReference type="EMBL" id="FNVA01000009">
    <property type="protein sequence ID" value="SEG69538.1"/>
    <property type="molecule type" value="Genomic_DNA"/>
</dbReference>
<dbReference type="AlphaFoldDB" id="A0A1H6C9F3"/>
<dbReference type="Proteomes" id="UP000236728">
    <property type="component" value="Unassembled WGS sequence"/>
</dbReference>
<feature type="transmembrane region" description="Helical" evidence="1">
    <location>
        <begin position="80"/>
        <end position="100"/>
    </location>
</feature>
<keyword evidence="1" id="KW-0472">Membrane</keyword>
<evidence type="ECO:0000313" key="2">
    <source>
        <dbReference type="EMBL" id="SEG69538.1"/>
    </source>
</evidence>
<protein>
    <recommendedName>
        <fullName evidence="4">DUF3592 domain-containing protein</fullName>
    </recommendedName>
</protein>
<gene>
    <name evidence="2" type="ORF">SAMN05421819_4358</name>
</gene>
<organism evidence="2 3">
    <name type="scientific">Bryocella elongata</name>
    <dbReference type="NCBI Taxonomy" id="863522"/>
    <lineage>
        <taxon>Bacteria</taxon>
        <taxon>Pseudomonadati</taxon>
        <taxon>Acidobacteriota</taxon>
        <taxon>Terriglobia</taxon>
        <taxon>Terriglobales</taxon>
        <taxon>Acidobacteriaceae</taxon>
        <taxon>Bryocella</taxon>
    </lineage>
</organism>
<proteinExistence type="predicted"/>
<sequence>MRWQRKTDWQSADGTVTDVEVVQGRGGPIYTVSFNYKVGEHWYGGFFTNSSEYKKDDSISVRYDPADPDRNEYTVAASRAHLWTVLVVVIFAGLLIWKAVSTASR</sequence>
<accession>A0A1H6C9F3</accession>
<reference evidence="2 3" key="1">
    <citation type="submission" date="2016-10" db="EMBL/GenBank/DDBJ databases">
        <authorList>
            <person name="de Groot N.N."/>
        </authorList>
    </citation>
    <scope>NUCLEOTIDE SEQUENCE [LARGE SCALE GENOMIC DNA]</scope>
    <source>
        <strain evidence="2 3">DSM 22489</strain>
    </source>
</reference>
<keyword evidence="1" id="KW-1133">Transmembrane helix</keyword>
<evidence type="ECO:0000256" key="1">
    <source>
        <dbReference type="SAM" id="Phobius"/>
    </source>
</evidence>
<dbReference type="RefSeq" id="WP_103935195.1">
    <property type="nucleotide sequence ID" value="NZ_FNVA01000009.1"/>
</dbReference>
<evidence type="ECO:0000313" key="3">
    <source>
        <dbReference type="Proteomes" id="UP000236728"/>
    </source>
</evidence>
<name>A0A1H6C9F3_9BACT</name>